<dbReference type="Proteomes" id="UP001143330">
    <property type="component" value="Unassembled WGS sequence"/>
</dbReference>
<comment type="caution">
    <text evidence="2">The sequence shown here is derived from an EMBL/GenBank/DDBJ whole genome shotgun (WGS) entry which is preliminary data.</text>
</comment>
<dbReference type="InterPro" id="IPR032710">
    <property type="entry name" value="NTF2-like_dom_sf"/>
</dbReference>
<protein>
    <recommendedName>
        <fullName evidence="1">DUF4440 domain-containing protein</fullName>
    </recommendedName>
</protein>
<evidence type="ECO:0000313" key="2">
    <source>
        <dbReference type="EMBL" id="GLK82733.1"/>
    </source>
</evidence>
<dbReference type="EMBL" id="BSFM01000004">
    <property type="protein sequence ID" value="GLK82733.1"/>
    <property type="molecule type" value="Genomic_DNA"/>
</dbReference>
<accession>A0A9W6JWL9</accession>
<dbReference type="SUPFAM" id="SSF54427">
    <property type="entry name" value="NTF2-like"/>
    <property type="match status" value="1"/>
</dbReference>
<feature type="domain" description="DUF4440" evidence="1">
    <location>
        <begin position="11"/>
        <end position="113"/>
    </location>
</feature>
<reference evidence="2" key="1">
    <citation type="journal article" date="2014" name="Int. J. Syst. Evol. Microbiol.">
        <title>Complete genome sequence of Corynebacterium casei LMG S-19264T (=DSM 44701T), isolated from a smear-ripened cheese.</title>
        <authorList>
            <consortium name="US DOE Joint Genome Institute (JGI-PGF)"/>
            <person name="Walter F."/>
            <person name="Albersmeier A."/>
            <person name="Kalinowski J."/>
            <person name="Ruckert C."/>
        </authorList>
    </citation>
    <scope>NUCLEOTIDE SEQUENCE</scope>
    <source>
        <strain evidence="2">VKM B-2789</strain>
    </source>
</reference>
<dbReference type="InterPro" id="IPR027843">
    <property type="entry name" value="DUF4440"/>
</dbReference>
<name>A0A9W6JWL9_9HYPH</name>
<dbReference type="RefSeq" id="WP_213366175.1">
    <property type="nucleotide sequence ID" value="NZ_BSFM01000004.1"/>
</dbReference>
<dbReference type="Pfam" id="PF14534">
    <property type="entry name" value="DUF4440"/>
    <property type="match status" value="1"/>
</dbReference>
<evidence type="ECO:0000313" key="3">
    <source>
        <dbReference type="Proteomes" id="UP001143330"/>
    </source>
</evidence>
<gene>
    <name evidence="2" type="ORF">GCM10017653_08020</name>
</gene>
<keyword evidence="3" id="KW-1185">Reference proteome</keyword>
<dbReference type="AlphaFoldDB" id="A0A9W6JWL9"/>
<reference evidence="2" key="2">
    <citation type="submission" date="2023-01" db="EMBL/GenBank/DDBJ databases">
        <authorList>
            <person name="Sun Q."/>
            <person name="Evtushenko L."/>
        </authorList>
    </citation>
    <scope>NUCLEOTIDE SEQUENCE</scope>
    <source>
        <strain evidence="2">VKM B-2789</strain>
    </source>
</reference>
<proteinExistence type="predicted"/>
<evidence type="ECO:0000259" key="1">
    <source>
        <dbReference type="Pfam" id="PF14534"/>
    </source>
</evidence>
<organism evidence="2 3">
    <name type="scientific">Ancylobacter defluvii</name>
    <dbReference type="NCBI Taxonomy" id="1282440"/>
    <lineage>
        <taxon>Bacteria</taxon>
        <taxon>Pseudomonadati</taxon>
        <taxon>Pseudomonadota</taxon>
        <taxon>Alphaproteobacteria</taxon>
        <taxon>Hyphomicrobiales</taxon>
        <taxon>Xanthobacteraceae</taxon>
        <taxon>Ancylobacter</taxon>
    </lineage>
</organism>
<sequence>MTPPHDFEHVRMLEEQLLDQAVRVKPEIVAGLLADDFLEFGRSGCVHSKNDVVRSLANEGESSRALTAHDFRFRSLAEDVVQITYRTVRSDGAGEAYSLRSSIWKRTEGRWQMLFHQGTPSGTQHGEPE</sequence>
<dbReference type="Gene3D" id="3.10.450.50">
    <property type="match status" value="1"/>
</dbReference>